<comment type="caution">
    <text evidence="1">The sequence shown here is derived from an EMBL/GenBank/DDBJ whole genome shotgun (WGS) entry which is preliminary data.</text>
</comment>
<sequence length="236" mass="27850">MDFLDEDEERAARRFIQNRWRTSTSVRKRRYEIDDDDNWESTLNQMVKKILDTVVIVGATVPFKDECYAEAASIFSVMDLKVDEFLRNVYIAGNSLELHFISVYRRDYFLDRLRRLIKENGDCGIAARCHPLSKRNGILMSSLLSYLSKASFLEPVYYYDKNEEIEDQAARKNNRSDNEIDDLVRVTKQMAKDARIQYVKEWLSNHRDVWKTSNRREEYKTMTGKETDVAPNFVAK</sequence>
<organism evidence="1 2">
    <name type="scientific">Ancylostoma caninum</name>
    <name type="common">Dog hookworm</name>
    <dbReference type="NCBI Taxonomy" id="29170"/>
    <lineage>
        <taxon>Eukaryota</taxon>
        <taxon>Metazoa</taxon>
        <taxon>Ecdysozoa</taxon>
        <taxon>Nematoda</taxon>
        <taxon>Chromadorea</taxon>
        <taxon>Rhabditida</taxon>
        <taxon>Rhabditina</taxon>
        <taxon>Rhabditomorpha</taxon>
        <taxon>Strongyloidea</taxon>
        <taxon>Ancylostomatidae</taxon>
        <taxon>Ancylostomatinae</taxon>
        <taxon>Ancylostoma</taxon>
    </lineage>
</organism>
<name>A0A368FEQ0_ANCCA</name>
<evidence type="ECO:0000313" key="2">
    <source>
        <dbReference type="Proteomes" id="UP000252519"/>
    </source>
</evidence>
<dbReference type="EMBL" id="JOJR01002431">
    <property type="protein sequence ID" value="RCN28647.1"/>
    <property type="molecule type" value="Genomic_DNA"/>
</dbReference>
<dbReference type="AlphaFoldDB" id="A0A368FEQ0"/>
<accession>A0A368FEQ0</accession>
<gene>
    <name evidence="1" type="ORF">ANCCAN_25607</name>
</gene>
<evidence type="ECO:0000313" key="1">
    <source>
        <dbReference type="EMBL" id="RCN28647.1"/>
    </source>
</evidence>
<reference evidence="1 2" key="1">
    <citation type="submission" date="2014-10" db="EMBL/GenBank/DDBJ databases">
        <title>Draft genome of the hookworm Ancylostoma caninum.</title>
        <authorList>
            <person name="Mitreva M."/>
        </authorList>
    </citation>
    <scope>NUCLEOTIDE SEQUENCE [LARGE SCALE GENOMIC DNA]</scope>
    <source>
        <strain evidence="1 2">Baltimore</strain>
    </source>
</reference>
<protein>
    <submittedName>
        <fullName evidence="1">Uncharacterized protein</fullName>
    </submittedName>
</protein>
<proteinExistence type="predicted"/>
<dbReference type="Proteomes" id="UP000252519">
    <property type="component" value="Unassembled WGS sequence"/>
</dbReference>
<keyword evidence="2" id="KW-1185">Reference proteome</keyword>